<gene>
    <name evidence="2" type="ORF">AVDCRST_MAG76-30</name>
</gene>
<name>A0A6J4H2E8_9ACTN</name>
<evidence type="ECO:0000313" key="2">
    <source>
        <dbReference type="EMBL" id="CAA9209284.1"/>
    </source>
</evidence>
<feature type="transmembrane region" description="Helical" evidence="1">
    <location>
        <begin position="6"/>
        <end position="28"/>
    </location>
</feature>
<keyword evidence="1" id="KW-1133">Transmembrane helix</keyword>
<reference evidence="2" key="1">
    <citation type="submission" date="2020-02" db="EMBL/GenBank/DDBJ databases">
        <authorList>
            <person name="Meier V. D."/>
        </authorList>
    </citation>
    <scope>NUCLEOTIDE SEQUENCE</scope>
    <source>
        <strain evidence="2">AVDCRST_MAG76</strain>
    </source>
</reference>
<accession>A0A6J4H2E8</accession>
<dbReference type="EMBL" id="CADCSZ010000001">
    <property type="protein sequence ID" value="CAA9209284.1"/>
    <property type="molecule type" value="Genomic_DNA"/>
</dbReference>
<dbReference type="AlphaFoldDB" id="A0A6J4H2E8"/>
<keyword evidence="1" id="KW-0812">Transmembrane</keyword>
<keyword evidence="1" id="KW-0472">Membrane</keyword>
<proteinExistence type="predicted"/>
<protein>
    <submittedName>
        <fullName evidence="2">Uncharacterized protein</fullName>
    </submittedName>
</protein>
<organism evidence="2">
    <name type="scientific">uncultured Acidimicrobiales bacterium</name>
    <dbReference type="NCBI Taxonomy" id="310071"/>
    <lineage>
        <taxon>Bacteria</taxon>
        <taxon>Bacillati</taxon>
        <taxon>Actinomycetota</taxon>
        <taxon>Acidimicrobiia</taxon>
        <taxon>Acidimicrobiales</taxon>
        <taxon>environmental samples</taxon>
    </lineage>
</organism>
<evidence type="ECO:0000256" key="1">
    <source>
        <dbReference type="SAM" id="Phobius"/>
    </source>
</evidence>
<sequence length="51" mass="5287">MAGPVLVVVALVALIPAFLVVGGFLMALTGHLFVTNAEQVHEGSELIKTNV</sequence>